<keyword evidence="5" id="KW-0547">Nucleotide-binding</keyword>
<dbReference type="Gramene" id="GBG61553">
    <property type="protein sequence ID" value="GBG61553"/>
    <property type="gene ID" value="CBR_g22350"/>
</dbReference>
<feature type="binding site" evidence="5">
    <location>
        <position position="136"/>
    </location>
    <ligand>
        <name>ATP</name>
        <dbReference type="ChEBI" id="CHEBI:30616"/>
    </ligand>
</feature>
<dbReference type="GO" id="GO:0008270">
    <property type="term" value="F:zinc ion binding"/>
    <property type="evidence" value="ECO:0007669"/>
    <property type="project" value="UniProtKB-KW"/>
</dbReference>
<dbReference type="Gene3D" id="3.30.200.20">
    <property type="entry name" value="Phosphorylase Kinase, domain 1"/>
    <property type="match status" value="1"/>
</dbReference>
<dbReference type="InterPro" id="IPR013083">
    <property type="entry name" value="Znf_RING/FYVE/PHD"/>
</dbReference>
<keyword evidence="5" id="KW-0067">ATP-binding</keyword>
<dbReference type="PROSITE" id="PS00518">
    <property type="entry name" value="ZF_RING_1"/>
    <property type="match status" value="1"/>
</dbReference>
<evidence type="ECO:0008006" key="10">
    <source>
        <dbReference type="Google" id="ProtNLM"/>
    </source>
</evidence>
<evidence type="ECO:0000256" key="4">
    <source>
        <dbReference type="PROSITE-ProRule" id="PRU00175"/>
    </source>
</evidence>
<name>A0A388JUW9_CHABU</name>
<dbReference type="SUPFAM" id="SSF57850">
    <property type="entry name" value="RING/U-box"/>
    <property type="match status" value="1"/>
</dbReference>
<keyword evidence="1" id="KW-0479">Metal-binding</keyword>
<protein>
    <recommendedName>
        <fullName evidence="10">RING-type domain-containing protein</fullName>
    </recommendedName>
</protein>
<evidence type="ECO:0000256" key="5">
    <source>
        <dbReference type="PROSITE-ProRule" id="PRU10141"/>
    </source>
</evidence>
<organism evidence="8 9">
    <name type="scientific">Chara braunii</name>
    <name type="common">Braun's stonewort</name>
    <dbReference type="NCBI Taxonomy" id="69332"/>
    <lineage>
        <taxon>Eukaryota</taxon>
        <taxon>Viridiplantae</taxon>
        <taxon>Streptophyta</taxon>
        <taxon>Charophyceae</taxon>
        <taxon>Charales</taxon>
        <taxon>Characeae</taxon>
        <taxon>Chara</taxon>
    </lineage>
</organism>
<dbReference type="EMBL" id="BFEA01000021">
    <property type="protein sequence ID" value="GBG61553.1"/>
    <property type="molecule type" value="Genomic_DNA"/>
</dbReference>
<evidence type="ECO:0000256" key="2">
    <source>
        <dbReference type="ARBA" id="ARBA00022771"/>
    </source>
</evidence>
<dbReference type="Gene3D" id="3.30.40.10">
    <property type="entry name" value="Zinc/RING finger domain, C3HC4 (zinc finger)"/>
    <property type="match status" value="1"/>
</dbReference>
<evidence type="ECO:0000256" key="3">
    <source>
        <dbReference type="ARBA" id="ARBA00022833"/>
    </source>
</evidence>
<dbReference type="OrthoDB" id="111250at2759"/>
<comment type="caution">
    <text evidence="8">The sequence shown here is derived from an EMBL/GenBank/DDBJ whole genome shotgun (WGS) entry which is preliminary data.</text>
</comment>
<dbReference type="PROSITE" id="PS00107">
    <property type="entry name" value="PROTEIN_KINASE_ATP"/>
    <property type="match status" value="1"/>
</dbReference>
<feature type="domain" description="Protein kinase" evidence="6">
    <location>
        <begin position="105"/>
        <end position="137"/>
    </location>
</feature>
<dbReference type="STRING" id="69332.A0A388JUW9"/>
<dbReference type="GO" id="GO:0005524">
    <property type="term" value="F:ATP binding"/>
    <property type="evidence" value="ECO:0007669"/>
    <property type="project" value="UniProtKB-UniRule"/>
</dbReference>
<dbReference type="PANTHER" id="PTHR47156">
    <property type="entry name" value="PROTEIN CBG20824"/>
    <property type="match status" value="1"/>
</dbReference>
<keyword evidence="3" id="KW-0862">Zinc</keyword>
<dbReference type="PROSITE" id="PS50089">
    <property type="entry name" value="ZF_RING_2"/>
    <property type="match status" value="1"/>
</dbReference>
<dbReference type="SUPFAM" id="SSF56112">
    <property type="entry name" value="Protein kinase-like (PK-like)"/>
    <property type="match status" value="1"/>
</dbReference>
<dbReference type="InterPro" id="IPR011009">
    <property type="entry name" value="Kinase-like_dom_sf"/>
</dbReference>
<dbReference type="InterPro" id="IPR017907">
    <property type="entry name" value="Znf_RING_CS"/>
</dbReference>
<gene>
    <name evidence="8" type="ORF">CBR_g22350</name>
</gene>
<evidence type="ECO:0000313" key="8">
    <source>
        <dbReference type="EMBL" id="GBG61553.1"/>
    </source>
</evidence>
<dbReference type="PROSITE" id="PS50011">
    <property type="entry name" value="PROTEIN_KINASE_DOM"/>
    <property type="match status" value="1"/>
</dbReference>
<dbReference type="Proteomes" id="UP000265515">
    <property type="component" value="Unassembled WGS sequence"/>
</dbReference>
<dbReference type="GO" id="GO:0004672">
    <property type="term" value="F:protein kinase activity"/>
    <property type="evidence" value="ECO:0007669"/>
    <property type="project" value="InterPro"/>
</dbReference>
<dbReference type="InterPro" id="IPR017441">
    <property type="entry name" value="Protein_kinase_ATP_BS"/>
</dbReference>
<accession>A0A388JUW9</accession>
<sequence length="137" mass="14604">MNAPSCPRCHRTYDEQNRTPRILPKCGHTFCQDCLQKMKIYGAIQCPTDNETSKVGSSSVTSLVKNMALLDLVKNSGPSGSGSSGSGGGGAHLVSLSLWVLPEKLELGRKIGEGNFGEVREAMLDDAGHKCKVAVKL</sequence>
<dbReference type="PANTHER" id="PTHR47156:SF10">
    <property type="entry name" value="E3 UBIQUITIN-PROTEIN LIGASE TRIM-21-RELATED"/>
    <property type="match status" value="1"/>
</dbReference>
<dbReference type="InterPro" id="IPR001841">
    <property type="entry name" value="Znf_RING"/>
</dbReference>
<dbReference type="InterPro" id="IPR000719">
    <property type="entry name" value="Prot_kinase_dom"/>
</dbReference>
<evidence type="ECO:0000256" key="1">
    <source>
        <dbReference type="ARBA" id="ARBA00022723"/>
    </source>
</evidence>
<evidence type="ECO:0000313" key="9">
    <source>
        <dbReference type="Proteomes" id="UP000265515"/>
    </source>
</evidence>
<dbReference type="SMART" id="SM00184">
    <property type="entry name" value="RING"/>
    <property type="match status" value="1"/>
</dbReference>
<reference evidence="8 9" key="1">
    <citation type="journal article" date="2018" name="Cell">
        <title>The Chara Genome: Secondary Complexity and Implications for Plant Terrestrialization.</title>
        <authorList>
            <person name="Nishiyama T."/>
            <person name="Sakayama H."/>
            <person name="Vries J.D."/>
            <person name="Buschmann H."/>
            <person name="Saint-Marcoux D."/>
            <person name="Ullrich K.K."/>
            <person name="Haas F.B."/>
            <person name="Vanderstraeten L."/>
            <person name="Becker D."/>
            <person name="Lang D."/>
            <person name="Vosolsobe S."/>
            <person name="Rombauts S."/>
            <person name="Wilhelmsson P.K.I."/>
            <person name="Janitza P."/>
            <person name="Kern R."/>
            <person name="Heyl A."/>
            <person name="Rumpler F."/>
            <person name="Villalobos L.I.A.C."/>
            <person name="Clay J.M."/>
            <person name="Skokan R."/>
            <person name="Toyoda A."/>
            <person name="Suzuki Y."/>
            <person name="Kagoshima H."/>
            <person name="Schijlen E."/>
            <person name="Tajeshwar N."/>
            <person name="Catarino B."/>
            <person name="Hetherington A.J."/>
            <person name="Saltykova A."/>
            <person name="Bonnot C."/>
            <person name="Breuninger H."/>
            <person name="Symeonidi A."/>
            <person name="Radhakrishnan G.V."/>
            <person name="Van Nieuwerburgh F."/>
            <person name="Deforce D."/>
            <person name="Chang C."/>
            <person name="Karol K.G."/>
            <person name="Hedrich R."/>
            <person name="Ulvskov P."/>
            <person name="Glockner G."/>
            <person name="Delwiche C.F."/>
            <person name="Petrasek J."/>
            <person name="Van de Peer Y."/>
            <person name="Friml J."/>
            <person name="Beilby M."/>
            <person name="Dolan L."/>
            <person name="Kohara Y."/>
            <person name="Sugano S."/>
            <person name="Fujiyama A."/>
            <person name="Delaux P.-M."/>
            <person name="Quint M."/>
            <person name="TheiBen G."/>
            <person name="Hagemann M."/>
            <person name="Harholt J."/>
            <person name="Dunand C."/>
            <person name="Zachgo S."/>
            <person name="Langdale J."/>
            <person name="Maumus F."/>
            <person name="Straeten D.V.D."/>
            <person name="Gould S.B."/>
            <person name="Rensing S.A."/>
        </authorList>
    </citation>
    <scope>NUCLEOTIDE SEQUENCE [LARGE SCALE GENOMIC DNA]</scope>
    <source>
        <strain evidence="8 9">S276</strain>
    </source>
</reference>
<keyword evidence="2 4" id="KW-0863">Zinc-finger</keyword>
<dbReference type="InterPro" id="IPR052667">
    <property type="entry name" value="E3_ubiquitin-ligase_RING"/>
</dbReference>
<evidence type="ECO:0000259" key="7">
    <source>
        <dbReference type="PROSITE" id="PS50089"/>
    </source>
</evidence>
<proteinExistence type="predicted"/>
<feature type="domain" description="RING-type" evidence="7">
    <location>
        <begin position="6"/>
        <end position="50"/>
    </location>
</feature>
<dbReference type="AlphaFoldDB" id="A0A388JUW9"/>
<evidence type="ECO:0000259" key="6">
    <source>
        <dbReference type="PROSITE" id="PS50011"/>
    </source>
</evidence>
<keyword evidence="9" id="KW-1185">Reference proteome</keyword>
<dbReference type="Pfam" id="PF14634">
    <property type="entry name" value="zf-RING_5"/>
    <property type="match status" value="1"/>
</dbReference>